<dbReference type="InterPro" id="IPR021527">
    <property type="entry name" value="DUF2795"/>
</dbReference>
<dbReference type="OrthoDB" id="3078349at2"/>
<sequence>MPIKHREEGTYELFETTNHNRILVLDGKKWAAWVEGQAGEILVDTDEEHQKDHTVGEGKFLLLDFEQDPKFKDIPHLFLERDGSYHEVMLPNGWPTSSDKQKKVIDTNNDISKEELEKYLEGGTPRGEGEERMGTPGGGAIANVTKHLGGIDFPTKPKDLIEHAHDEGAPSEVIDKLETLPVRDYKSMADVTEEIGERTEELPIDNYDKLSVQEAASKVQGLSGHDLEIVEAHERDHKNRATIIKVIDAKKNTHVPDDYHELKAGELIEQLDNMSKTQLEELRDFEKKHMSRQSVLQAIDEHLNQ</sequence>
<evidence type="ECO:0000313" key="2">
    <source>
        <dbReference type="Proteomes" id="UP000315995"/>
    </source>
</evidence>
<keyword evidence="2" id="KW-1185">Reference proteome</keyword>
<protein>
    <submittedName>
        <fullName evidence="1">DUF2795 domain-containing protein</fullName>
    </submittedName>
</protein>
<accession>A0A5B8YCT1</accession>
<dbReference type="RefSeq" id="WP_141199237.1">
    <property type="nucleotide sequence ID" value="NZ_CP041186.1"/>
</dbReference>
<dbReference type="Pfam" id="PF11387">
    <property type="entry name" value="DUF2795"/>
    <property type="match status" value="1"/>
</dbReference>
<dbReference type="EMBL" id="CP041186">
    <property type="protein sequence ID" value="QDG52774.1"/>
    <property type="molecule type" value="Genomic_DNA"/>
</dbReference>
<gene>
    <name evidence="1" type="ORF">FIV42_19105</name>
</gene>
<evidence type="ECO:0000313" key="1">
    <source>
        <dbReference type="EMBL" id="QDG52774.1"/>
    </source>
</evidence>
<dbReference type="AlphaFoldDB" id="A0A4Y6PWS2"/>
<name>A0A4Y6PWS2_PERCE</name>
<dbReference type="Proteomes" id="UP000315995">
    <property type="component" value="Chromosome"/>
</dbReference>
<organism evidence="1 2">
    <name type="scientific">Persicimonas caeni</name>
    <dbReference type="NCBI Taxonomy" id="2292766"/>
    <lineage>
        <taxon>Bacteria</taxon>
        <taxon>Deltaproteobacteria</taxon>
        <taxon>Bradymonadales</taxon>
        <taxon>Bradymonadaceae</taxon>
        <taxon>Persicimonas</taxon>
    </lineage>
</organism>
<proteinExistence type="predicted"/>
<reference evidence="1 2" key="1">
    <citation type="submission" date="2019-06" db="EMBL/GenBank/DDBJ databases">
        <title>Persicimonas caeni gen. nov., sp. nov., a predatory bacterium isolated from solar saltern.</title>
        <authorList>
            <person name="Wang S."/>
        </authorList>
    </citation>
    <scope>NUCLEOTIDE SEQUENCE [LARGE SCALE GENOMIC DNA]</scope>
    <source>
        <strain evidence="1 2">YN101</strain>
    </source>
</reference>
<accession>A0A4Y6PWS2</accession>